<reference evidence="1" key="1">
    <citation type="submission" date="2018-03" db="EMBL/GenBank/DDBJ databases">
        <authorList>
            <person name="Guldener U."/>
        </authorList>
    </citation>
    <scope>NUCLEOTIDE SEQUENCE</scope>
</reference>
<dbReference type="AlphaFoldDB" id="A0AAE8N208"/>
<gene>
    <name evidence="1" type="ORF">DNG_07565</name>
</gene>
<dbReference type="EMBL" id="ONZQ02000011">
    <property type="protein sequence ID" value="SPO04880.1"/>
    <property type="molecule type" value="Genomic_DNA"/>
</dbReference>
<accession>A0AAE8N208</accession>
<dbReference type="Proteomes" id="UP001187682">
    <property type="component" value="Unassembled WGS sequence"/>
</dbReference>
<dbReference type="Gene3D" id="3.30.200.20">
    <property type="entry name" value="Phosphorylase Kinase, domain 1"/>
    <property type="match status" value="1"/>
</dbReference>
<keyword evidence="2" id="KW-1185">Reference proteome</keyword>
<proteinExistence type="predicted"/>
<protein>
    <recommendedName>
        <fullName evidence="3">Aminoglycoside phosphotransferase domain-containing protein</fullName>
    </recommendedName>
</protein>
<dbReference type="SUPFAM" id="SSF56112">
    <property type="entry name" value="Protein kinase-like (PK-like)"/>
    <property type="match status" value="1"/>
</dbReference>
<evidence type="ECO:0000313" key="1">
    <source>
        <dbReference type="EMBL" id="SPO04880.1"/>
    </source>
</evidence>
<name>A0AAE8N208_9PEZI</name>
<evidence type="ECO:0008006" key="3">
    <source>
        <dbReference type="Google" id="ProtNLM"/>
    </source>
</evidence>
<evidence type="ECO:0000313" key="2">
    <source>
        <dbReference type="Proteomes" id="UP001187682"/>
    </source>
</evidence>
<organism evidence="1 2">
    <name type="scientific">Cephalotrichum gorgonifer</name>
    <dbReference type="NCBI Taxonomy" id="2041049"/>
    <lineage>
        <taxon>Eukaryota</taxon>
        <taxon>Fungi</taxon>
        <taxon>Dikarya</taxon>
        <taxon>Ascomycota</taxon>
        <taxon>Pezizomycotina</taxon>
        <taxon>Sordariomycetes</taxon>
        <taxon>Hypocreomycetidae</taxon>
        <taxon>Microascales</taxon>
        <taxon>Microascaceae</taxon>
        <taxon>Cephalotrichum</taxon>
    </lineage>
</organism>
<dbReference type="InterPro" id="IPR011009">
    <property type="entry name" value="Kinase-like_dom_sf"/>
</dbReference>
<dbReference type="Gene3D" id="3.90.1200.10">
    <property type="match status" value="1"/>
</dbReference>
<sequence>MSFDFTAYLKTLYPDAEYTVTPLDGGLVNTTVRAKRTTDAKAGEPRSLILKHAPPYVAVAGPDLPFSQERQTVEAVMLSAFGPGNPLSSLPAKGPVTIPGVITHDPDKAVLAIEDLGALQTLWALLSPASASLVPEPHLEAAYEDIGARVGRLFAELHSASTSDVLSRDSRLAKTLTHNLTEKIVNDVAVEPLASRLREFNVPNAEEIGLRVKEAYAREAVLPRLCLGDFHPGSILASSWADRPYNPAPASSSPGDDQAVTVIDWEFARLGGQGPDGDMPQFLACLHCNLIALDRDEPAYRATLAVARGLVRAYARHADINGPESAASISADRKWELVRACLILYGRETINQAFERKDVWGGGVEARKTMVERGAWYVEMAGSDVAEMRQPERWDDLKMRDGGFLLGLFSLDNAA</sequence>
<comment type="caution">
    <text evidence="1">The sequence shown here is derived from an EMBL/GenBank/DDBJ whole genome shotgun (WGS) entry which is preliminary data.</text>
</comment>